<protein>
    <submittedName>
        <fullName evidence="1">DUF1203 domain-containing protein</fullName>
    </submittedName>
</protein>
<name>A0A9D8KV35_9GAMM</name>
<dbReference type="InterPro" id="IPR009593">
    <property type="entry name" value="DUF1203"/>
</dbReference>
<dbReference type="PIRSF" id="PIRSF034110">
    <property type="entry name" value="DUF1203"/>
    <property type="match status" value="1"/>
</dbReference>
<evidence type="ECO:0000313" key="2">
    <source>
        <dbReference type="Proteomes" id="UP000664815"/>
    </source>
</evidence>
<comment type="caution">
    <text evidence="1">The sequence shown here is derived from an EMBL/GenBank/DDBJ whole genome shotgun (WGS) entry which is preliminary data.</text>
</comment>
<proteinExistence type="predicted"/>
<organism evidence="1 2">
    <name type="scientific">Stenotrophomonas nitritireducens</name>
    <dbReference type="NCBI Taxonomy" id="83617"/>
    <lineage>
        <taxon>Bacteria</taxon>
        <taxon>Pseudomonadati</taxon>
        <taxon>Pseudomonadota</taxon>
        <taxon>Gammaproteobacteria</taxon>
        <taxon>Lysobacterales</taxon>
        <taxon>Lysobacteraceae</taxon>
        <taxon>Stenotrophomonas</taxon>
    </lineage>
</organism>
<dbReference type="Proteomes" id="UP000664815">
    <property type="component" value="Unassembled WGS sequence"/>
</dbReference>
<dbReference type="Pfam" id="PF06718">
    <property type="entry name" value="DUF1203"/>
    <property type="match status" value="1"/>
</dbReference>
<dbReference type="EMBL" id="JAFKMG010000307">
    <property type="protein sequence ID" value="MBN8798318.1"/>
    <property type="molecule type" value="Genomic_DNA"/>
</dbReference>
<dbReference type="AlphaFoldDB" id="A0A9D8KV35"/>
<accession>A0A9D8KV35</accession>
<evidence type="ECO:0000313" key="1">
    <source>
        <dbReference type="EMBL" id="MBN8798318.1"/>
    </source>
</evidence>
<gene>
    <name evidence="1" type="ORF">J0H45_03015</name>
</gene>
<reference evidence="1" key="1">
    <citation type="submission" date="2021-02" db="EMBL/GenBank/DDBJ databases">
        <title>Thiocyanate and organic carbon inputs drive convergent selection for specific autotrophic Afipia and Thiobacillus strains within complex microbiomes.</title>
        <authorList>
            <person name="Huddy R.J."/>
            <person name="Sachdeva R."/>
            <person name="Kadzinga F."/>
            <person name="Kantor R.S."/>
            <person name="Harrison S.T.L."/>
            <person name="Banfield J.F."/>
        </authorList>
    </citation>
    <scope>NUCLEOTIDE SEQUENCE</scope>
    <source>
        <strain evidence="1">SCN18_10_11_15_R1_P_69_7</strain>
    </source>
</reference>
<sequence>MADFLLSGIDPEPLQSVFDLDDAGLAAHGAVRRIADSARGFPCRISLRNAAVGEELLLLPYWHQPAASPYRASGPVFIRRGAVPARLAANELPPYVAQRLVSVRGYDHGDCIVAAEVVEGEQAGGWLHAQLDDPRVAYVHLHSARHGCYLCRADRVG</sequence>